<keyword evidence="3" id="KW-1185">Reference proteome</keyword>
<dbReference type="AlphaFoldDB" id="A0A7K1TKR8"/>
<dbReference type="Proteomes" id="UP000441336">
    <property type="component" value="Unassembled WGS sequence"/>
</dbReference>
<accession>A0A7K1TKR8</accession>
<feature type="chain" id="PRO_5029789550" description="Rhamnogalacturonan I lyase beta-sheet domain-containing protein" evidence="1">
    <location>
        <begin position="26"/>
        <end position="585"/>
    </location>
</feature>
<organism evidence="2 3">
    <name type="scientific">Hymenobacter ginkgonis</name>
    <dbReference type="NCBI Taxonomy" id="2682976"/>
    <lineage>
        <taxon>Bacteria</taxon>
        <taxon>Pseudomonadati</taxon>
        <taxon>Bacteroidota</taxon>
        <taxon>Cytophagia</taxon>
        <taxon>Cytophagales</taxon>
        <taxon>Hymenobacteraceae</taxon>
        <taxon>Hymenobacter</taxon>
    </lineage>
</organism>
<dbReference type="Gene3D" id="2.130.10.10">
    <property type="entry name" value="YVTN repeat-like/Quinoprotein amine dehydrogenase"/>
    <property type="match status" value="1"/>
</dbReference>
<keyword evidence="1" id="KW-0732">Signal</keyword>
<dbReference type="EMBL" id="WQKZ01000006">
    <property type="protein sequence ID" value="MVN78701.1"/>
    <property type="molecule type" value="Genomic_DNA"/>
</dbReference>
<dbReference type="InterPro" id="IPR028994">
    <property type="entry name" value="Integrin_alpha_N"/>
</dbReference>
<feature type="signal peptide" evidence="1">
    <location>
        <begin position="1"/>
        <end position="25"/>
    </location>
</feature>
<sequence length="585" mass="64822">MSYFLRSIGATLLLLSAGLGSLAHAQASGPTPLPNTVIVPASDFLEELPKGDIIATAGELKAPWLFNNTALVLKSKTNLLTQVQVPAAGTYYLYVRSQGGPKTSFRVAVNDQLTATAFGQGPLSWQPGGTFALPAGPADIKITRVELGGAFDVLVLSQNPQLAEADVRPQQLAADVQLLHEYPIPASNAVKFGDVTGDGKTDFAVLSPDFSVHVFDNSGRALWQYQAPSEYVKERSEFEAPGVVWDFDHDRRAELAHWRFHDGREWLVLADGRTGRIRREVPWPTRPLPHDYNNFRLAVGRLHPGGAPNDLVVLTDMGGTISVSAYDAQLKPLWTHTEPRKKDSLGHYVYPVDLDQDGVDEVLVGSLLLDAKGKEIWNRFDLLPDNHDHADSYKFADVNHDGHLDIVTANSETGVFVRQAFTGKTIWQVTAEHSQQIQVGDFLRAVPGPQVVVGGRTYGNREAGEPYLSSQLYWFDSQGRRVKKWPGTPLNGNPDFVRGNWRGDGRTTDLFWYKFRLNDAGTGELYFPDPVFHLFDFEGTGAEQVITLSPGWLRVYGSRQAQSRGVDLKKNPEYLQRTVVNHTHY</sequence>
<evidence type="ECO:0000313" key="3">
    <source>
        <dbReference type="Proteomes" id="UP000441336"/>
    </source>
</evidence>
<evidence type="ECO:0000256" key="1">
    <source>
        <dbReference type="SAM" id="SignalP"/>
    </source>
</evidence>
<dbReference type="RefSeq" id="WP_157569079.1">
    <property type="nucleotide sequence ID" value="NZ_WQKZ01000006.1"/>
</dbReference>
<proteinExistence type="predicted"/>
<evidence type="ECO:0000313" key="2">
    <source>
        <dbReference type="EMBL" id="MVN78701.1"/>
    </source>
</evidence>
<name>A0A7K1TKR8_9BACT</name>
<dbReference type="InterPro" id="IPR015943">
    <property type="entry name" value="WD40/YVTN_repeat-like_dom_sf"/>
</dbReference>
<evidence type="ECO:0008006" key="4">
    <source>
        <dbReference type="Google" id="ProtNLM"/>
    </source>
</evidence>
<reference evidence="2 3" key="1">
    <citation type="submission" date="2019-12" db="EMBL/GenBank/DDBJ databases">
        <title>Hymenobacter sp. HMF4947 Genome sequencing and assembly.</title>
        <authorList>
            <person name="Kang H."/>
            <person name="Cha I."/>
            <person name="Kim H."/>
            <person name="Joh K."/>
        </authorList>
    </citation>
    <scope>NUCLEOTIDE SEQUENCE [LARGE SCALE GENOMIC DNA]</scope>
    <source>
        <strain evidence="2 3">HMF4947</strain>
    </source>
</reference>
<dbReference type="SUPFAM" id="SSF69318">
    <property type="entry name" value="Integrin alpha N-terminal domain"/>
    <property type="match status" value="1"/>
</dbReference>
<protein>
    <recommendedName>
        <fullName evidence="4">Rhamnogalacturonan I lyase beta-sheet domain-containing protein</fullName>
    </recommendedName>
</protein>
<comment type="caution">
    <text evidence="2">The sequence shown here is derived from an EMBL/GenBank/DDBJ whole genome shotgun (WGS) entry which is preliminary data.</text>
</comment>
<gene>
    <name evidence="2" type="ORF">GO988_20395</name>
</gene>